<feature type="domain" description="Beta-lactamase-related" evidence="2">
    <location>
        <begin position="121"/>
        <end position="380"/>
    </location>
</feature>
<dbReference type="OrthoDB" id="5946976at2759"/>
<evidence type="ECO:0000313" key="3">
    <source>
        <dbReference type="EMBL" id="RKO87440.1"/>
    </source>
</evidence>
<protein>
    <submittedName>
        <fullName evidence="3">Beta-lactamase/transpeptidase-like protein</fullName>
    </submittedName>
</protein>
<evidence type="ECO:0000259" key="2">
    <source>
        <dbReference type="Pfam" id="PF00144"/>
    </source>
</evidence>
<dbReference type="Proteomes" id="UP000269721">
    <property type="component" value="Unassembled WGS sequence"/>
</dbReference>
<keyword evidence="4" id="KW-1185">Reference proteome</keyword>
<dbReference type="PANTHER" id="PTHR46825">
    <property type="entry name" value="D-ALANYL-D-ALANINE-CARBOXYPEPTIDASE/ENDOPEPTIDASE AMPH"/>
    <property type="match status" value="1"/>
</dbReference>
<dbReference type="InterPro" id="IPR012338">
    <property type="entry name" value="Beta-lactam/transpept-like"/>
</dbReference>
<dbReference type="EMBL" id="KZ997422">
    <property type="protein sequence ID" value="RKO87440.1"/>
    <property type="molecule type" value="Genomic_DNA"/>
</dbReference>
<dbReference type="Pfam" id="PF00144">
    <property type="entry name" value="Beta-lactamase"/>
    <property type="match status" value="1"/>
</dbReference>
<dbReference type="AlphaFoldDB" id="A0A4P9W9G8"/>
<organism evidence="3 4">
    <name type="scientific">Blyttiomyces helicus</name>
    <dbReference type="NCBI Taxonomy" id="388810"/>
    <lineage>
        <taxon>Eukaryota</taxon>
        <taxon>Fungi</taxon>
        <taxon>Fungi incertae sedis</taxon>
        <taxon>Chytridiomycota</taxon>
        <taxon>Chytridiomycota incertae sedis</taxon>
        <taxon>Chytridiomycetes</taxon>
        <taxon>Chytridiomycetes incertae sedis</taxon>
        <taxon>Blyttiomyces</taxon>
    </lineage>
</organism>
<dbReference type="Gene3D" id="2.40.128.600">
    <property type="match status" value="1"/>
</dbReference>
<gene>
    <name evidence="3" type="ORF">BDK51DRAFT_37800</name>
</gene>
<dbReference type="Gene3D" id="3.40.710.10">
    <property type="entry name" value="DD-peptidase/beta-lactamase superfamily"/>
    <property type="match status" value="1"/>
</dbReference>
<dbReference type="SUPFAM" id="SSF56601">
    <property type="entry name" value="beta-lactamase/transpeptidase-like"/>
    <property type="match status" value="1"/>
</dbReference>
<name>A0A4P9W9G8_9FUNG</name>
<evidence type="ECO:0000256" key="1">
    <source>
        <dbReference type="ARBA" id="ARBA00038215"/>
    </source>
</evidence>
<accession>A0A4P9W9G8</accession>
<comment type="similarity">
    <text evidence="1">Belongs to the peptidase S12 family.</text>
</comment>
<dbReference type="PANTHER" id="PTHR46825:SF15">
    <property type="entry name" value="BETA-LACTAMASE-RELATED DOMAIN-CONTAINING PROTEIN"/>
    <property type="match status" value="1"/>
</dbReference>
<evidence type="ECO:0000313" key="4">
    <source>
        <dbReference type="Proteomes" id="UP000269721"/>
    </source>
</evidence>
<dbReference type="InterPro" id="IPR050491">
    <property type="entry name" value="AmpC-like"/>
</dbReference>
<reference evidence="4" key="1">
    <citation type="journal article" date="2018" name="Nat. Microbiol.">
        <title>Leveraging single-cell genomics to expand the fungal tree of life.</title>
        <authorList>
            <person name="Ahrendt S.R."/>
            <person name="Quandt C.A."/>
            <person name="Ciobanu D."/>
            <person name="Clum A."/>
            <person name="Salamov A."/>
            <person name="Andreopoulos B."/>
            <person name="Cheng J.F."/>
            <person name="Woyke T."/>
            <person name="Pelin A."/>
            <person name="Henrissat B."/>
            <person name="Reynolds N.K."/>
            <person name="Benny G.L."/>
            <person name="Smith M.E."/>
            <person name="James T.Y."/>
            <person name="Grigoriev I.V."/>
        </authorList>
    </citation>
    <scope>NUCLEOTIDE SEQUENCE [LARGE SCALE GENOMIC DNA]</scope>
</reference>
<dbReference type="InterPro" id="IPR001466">
    <property type="entry name" value="Beta-lactam-related"/>
</dbReference>
<proteinExistence type="inferred from homology"/>
<sequence length="569" mass="62939">MEAEREPLLPGAQPTVPANNAWRKLSPRRIAIGLTLALAISPSSSSRPFGAAPRPGSRNVFAPSRPRLRRYGANGACGATKVRQGWRVAGRGKRRMDFIEDIAGPLASDRCTSDSPPFLQAFTSLLVGQLVEQGKLSWTTPVTSLHPVSFEDPIASSQPNLIDILSHQTGLPRHDLLFLLWNTTEDYLARVRYLEPTDPFRSKWQYNNWMFELAGAIVRNVTGQATWAAALRDGILDPLNMTNTIASIFDLAYTRDHARAFDDEGNIMPYEAEGLLSAVTAAGAISTSANEGSQWLRALLGRGTLSGTTLVEDATFEQLTKPHKTTDKPHALGWFIADYRGHHSVTHGGTTLGFNSQVRFFPDDDLAYIVMTNTNSPGPSLVLNEVISERLLFPEIPGNSKWSVERKEQFRAAEEMARHLLDERKASRLNGTSPSHPLDDYPGLRRKWAAPPLVQSFWTFPCLLRLGTYTHPAYGRVKITRPTPTSPTLHARCINPGATFDFDLDHWHLDEFAISSDFEFATEIGNIVFETEAATGAVQSLVIPLESALVAGERGGVVMYQRHPPRRQL</sequence>